<evidence type="ECO:0000313" key="12">
    <source>
        <dbReference type="Proteomes" id="UP000238479"/>
    </source>
</evidence>
<feature type="region of interest" description="Disordered" evidence="9">
    <location>
        <begin position="49"/>
        <end position="95"/>
    </location>
</feature>
<dbReference type="SMART" id="SM00184">
    <property type="entry name" value="RING"/>
    <property type="match status" value="1"/>
</dbReference>
<feature type="compositionally biased region" description="Low complexity" evidence="9">
    <location>
        <begin position="59"/>
        <end position="73"/>
    </location>
</feature>
<feature type="domain" description="RING-type" evidence="10">
    <location>
        <begin position="180"/>
        <end position="220"/>
    </location>
</feature>
<feature type="compositionally biased region" description="Polar residues" evidence="9">
    <location>
        <begin position="122"/>
        <end position="132"/>
    </location>
</feature>
<dbReference type="GO" id="GO:0061630">
    <property type="term" value="F:ubiquitin protein ligase activity"/>
    <property type="evidence" value="ECO:0007669"/>
    <property type="project" value="UniProtKB-EC"/>
</dbReference>
<dbReference type="AlphaFoldDB" id="A0A2P6R050"/>
<accession>A0A2P6R050</accession>
<keyword evidence="4" id="KW-0479">Metal-binding</keyword>
<dbReference type="CDD" id="cd23116">
    <property type="entry name" value="RING-H2_AIRP1-like"/>
    <property type="match status" value="1"/>
</dbReference>
<protein>
    <recommendedName>
        <fullName evidence="2">RING-type E3 ubiquitin transferase</fullName>
        <ecNumber evidence="2">2.3.2.27</ecNumber>
    </recommendedName>
</protein>
<dbReference type="EC" id="2.3.2.27" evidence="2"/>
<feature type="compositionally biased region" description="Polar residues" evidence="9">
    <location>
        <begin position="74"/>
        <end position="83"/>
    </location>
</feature>
<keyword evidence="12" id="KW-1185">Reference proteome</keyword>
<keyword evidence="6" id="KW-0833">Ubl conjugation pathway</keyword>
<dbReference type="InterPro" id="IPR001841">
    <property type="entry name" value="Znf_RING"/>
</dbReference>
<evidence type="ECO:0000256" key="5">
    <source>
        <dbReference type="ARBA" id="ARBA00022771"/>
    </source>
</evidence>
<proteinExistence type="predicted"/>
<dbReference type="PROSITE" id="PS50089">
    <property type="entry name" value="ZF_RING_2"/>
    <property type="match status" value="1"/>
</dbReference>
<dbReference type="Proteomes" id="UP000238479">
    <property type="component" value="Chromosome 4"/>
</dbReference>
<comment type="caution">
    <text evidence="11">The sequence shown here is derived from an EMBL/GenBank/DDBJ whole genome shotgun (WGS) entry which is preliminary data.</text>
</comment>
<dbReference type="OrthoDB" id="8062037at2759"/>
<dbReference type="Pfam" id="PF13639">
    <property type="entry name" value="zf-RING_2"/>
    <property type="match status" value="1"/>
</dbReference>
<feature type="region of interest" description="Disordered" evidence="9">
    <location>
        <begin position="111"/>
        <end position="154"/>
    </location>
</feature>
<evidence type="ECO:0000256" key="6">
    <source>
        <dbReference type="ARBA" id="ARBA00022786"/>
    </source>
</evidence>
<dbReference type="PANTHER" id="PTHR46463">
    <property type="entry name" value="ZINC FINGER, RING/FYVE/PHD-TYPE"/>
    <property type="match status" value="1"/>
</dbReference>
<dbReference type="PANTHER" id="PTHR46463:SF10">
    <property type="entry name" value="OS01G0926200 PROTEIN"/>
    <property type="match status" value="1"/>
</dbReference>
<comment type="catalytic activity">
    <reaction evidence="1">
        <text>S-ubiquitinyl-[E2 ubiquitin-conjugating enzyme]-L-cysteine + [acceptor protein]-L-lysine = [E2 ubiquitin-conjugating enzyme]-L-cysteine + N(6)-ubiquitinyl-[acceptor protein]-L-lysine.</text>
        <dbReference type="EC" id="2.3.2.27"/>
    </reaction>
</comment>
<evidence type="ECO:0000259" key="10">
    <source>
        <dbReference type="PROSITE" id="PS50089"/>
    </source>
</evidence>
<sequence>MGSLCCCPCGDEFEEYALPSNPVYRHCACLRYFFHQLFSGYSAPFQRLDGRSVPSPNQGATSSVPSGTGTTVANNSSNETQFSVAGPSPFDADQRYSRLQRDGLISRREKSMTHLQEDAQQVRRSSSGTESLGSGKKRNGVDTEEDCKLGQSETSEKDLASKVAYGLTYVQPSSEDDDVCPTCLDDYTPENPKITTRCSHHFHLGCIYEWLERSESCPMCGKEMEFCESP</sequence>
<keyword evidence="3" id="KW-0808">Transferase</keyword>
<reference evidence="11 12" key="1">
    <citation type="journal article" date="2018" name="Nat. Genet.">
        <title>The Rosa genome provides new insights in the design of modern roses.</title>
        <authorList>
            <person name="Bendahmane M."/>
        </authorList>
    </citation>
    <scope>NUCLEOTIDE SEQUENCE [LARGE SCALE GENOMIC DNA]</scope>
    <source>
        <strain evidence="12">cv. Old Blush</strain>
    </source>
</reference>
<evidence type="ECO:0000256" key="2">
    <source>
        <dbReference type="ARBA" id="ARBA00012483"/>
    </source>
</evidence>
<evidence type="ECO:0000256" key="4">
    <source>
        <dbReference type="ARBA" id="ARBA00022723"/>
    </source>
</evidence>
<gene>
    <name evidence="11" type="ORF">RchiOBHm_Chr4g0428741</name>
</gene>
<evidence type="ECO:0000256" key="1">
    <source>
        <dbReference type="ARBA" id="ARBA00000900"/>
    </source>
</evidence>
<dbReference type="SUPFAM" id="SSF57850">
    <property type="entry name" value="RING/U-box"/>
    <property type="match status" value="1"/>
</dbReference>
<keyword evidence="5 8" id="KW-0863">Zinc-finger</keyword>
<organism evidence="11 12">
    <name type="scientific">Rosa chinensis</name>
    <name type="common">China rose</name>
    <dbReference type="NCBI Taxonomy" id="74649"/>
    <lineage>
        <taxon>Eukaryota</taxon>
        <taxon>Viridiplantae</taxon>
        <taxon>Streptophyta</taxon>
        <taxon>Embryophyta</taxon>
        <taxon>Tracheophyta</taxon>
        <taxon>Spermatophyta</taxon>
        <taxon>Magnoliopsida</taxon>
        <taxon>eudicotyledons</taxon>
        <taxon>Gunneridae</taxon>
        <taxon>Pentapetalae</taxon>
        <taxon>rosids</taxon>
        <taxon>fabids</taxon>
        <taxon>Rosales</taxon>
        <taxon>Rosaceae</taxon>
        <taxon>Rosoideae</taxon>
        <taxon>Rosoideae incertae sedis</taxon>
        <taxon>Rosa</taxon>
    </lineage>
</organism>
<evidence type="ECO:0000256" key="7">
    <source>
        <dbReference type="ARBA" id="ARBA00022833"/>
    </source>
</evidence>
<evidence type="ECO:0000313" key="11">
    <source>
        <dbReference type="EMBL" id="PRQ39759.1"/>
    </source>
</evidence>
<dbReference type="EMBL" id="PDCK01000042">
    <property type="protein sequence ID" value="PRQ39759.1"/>
    <property type="molecule type" value="Genomic_DNA"/>
</dbReference>
<dbReference type="STRING" id="74649.A0A2P6R050"/>
<name>A0A2P6R050_ROSCH</name>
<evidence type="ECO:0000256" key="9">
    <source>
        <dbReference type="SAM" id="MobiDB-lite"/>
    </source>
</evidence>
<dbReference type="FunFam" id="3.30.40.10:FF:000521">
    <property type="entry name" value="RING/U-box superfamily protein"/>
    <property type="match status" value="1"/>
</dbReference>
<dbReference type="InterPro" id="IPR013083">
    <property type="entry name" value="Znf_RING/FYVE/PHD"/>
</dbReference>
<evidence type="ECO:0000256" key="3">
    <source>
        <dbReference type="ARBA" id="ARBA00022679"/>
    </source>
</evidence>
<keyword evidence="7" id="KW-0862">Zinc</keyword>
<dbReference type="Gramene" id="PRQ39759">
    <property type="protein sequence ID" value="PRQ39759"/>
    <property type="gene ID" value="RchiOBHm_Chr4g0428741"/>
</dbReference>
<evidence type="ECO:0000256" key="8">
    <source>
        <dbReference type="PROSITE-ProRule" id="PRU00175"/>
    </source>
</evidence>
<dbReference type="GO" id="GO:0008270">
    <property type="term" value="F:zinc ion binding"/>
    <property type="evidence" value="ECO:0007669"/>
    <property type="project" value="UniProtKB-KW"/>
</dbReference>
<feature type="compositionally biased region" description="Basic and acidic residues" evidence="9">
    <location>
        <begin position="111"/>
        <end position="121"/>
    </location>
</feature>
<dbReference type="Gene3D" id="3.30.40.10">
    <property type="entry name" value="Zinc/RING finger domain, C3HC4 (zinc finger)"/>
    <property type="match status" value="1"/>
</dbReference>
<dbReference type="OMA" id="RDKSMTH"/>